<evidence type="ECO:0000256" key="1">
    <source>
        <dbReference type="SAM" id="MobiDB-lite"/>
    </source>
</evidence>
<feature type="compositionally biased region" description="Low complexity" evidence="1">
    <location>
        <begin position="58"/>
        <end position="76"/>
    </location>
</feature>
<dbReference type="Proteomes" id="UP000298652">
    <property type="component" value="Chromosome 3"/>
</dbReference>
<keyword evidence="2" id="KW-0732">Signal</keyword>
<feature type="signal peptide" evidence="2">
    <location>
        <begin position="1"/>
        <end position="27"/>
    </location>
</feature>
<name>A0A4U6VF15_SETVI</name>
<keyword evidence="4" id="KW-1185">Reference proteome</keyword>
<proteinExistence type="predicted"/>
<accession>A0A4U6VF15</accession>
<gene>
    <name evidence="3" type="ORF">SEVIR_3G331703v2</name>
</gene>
<feature type="chain" id="PRO_5020629487" evidence="2">
    <location>
        <begin position="28"/>
        <end position="162"/>
    </location>
</feature>
<dbReference type="Gramene" id="TKW28131">
    <property type="protein sequence ID" value="TKW28131"/>
    <property type="gene ID" value="SEVIR_3G331703v2"/>
</dbReference>
<reference evidence="3" key="1">
    <citation type="submission" date="2019-03" db="EMBL/GenBank/DDBJ databases">
        <title>WGS assembly of Setaria viridis.</title>
        <authorList>
            <person name="Huang P."/>
            <person name="Jenkins J."/>
            <person name="Grimwood J."/>
            <person name="Barry K."/>
            <person name="Healey A."/>
            <person name="Mamidi S."/>
            <person name="Sreedasyam A."/>
            <person name="Shu S."/>
            <person name="Feldman M."/>
            <person name="Wu J."/>
            <person name="Yu Y."/>
            <person name="Chen C."/>
            <person name="Johnson J."/>
            <person name="Rokhsar D."/>
            <person name="Baxter I."/>
            <person name="Schmutz J."/>
            <person name="Brutnell T."/>
            <person name="Kellogg E."/>
        </authorList>
    </citation>
    <scope>NUCLEOTIDE SEQUENCE [LARGE SCALE GENOMIC DNA]</scope>
</reference>
<evidence type="ECO:0000256" key="2">
    <source>
        <dbReference type="SAM" id="SignalP"/>
    </source>
</evidence>
<protein>
    <submittedName>
        <fullName evidence="3">Uncharacterized protein</fullName>
    </submittedName>
</protein>
<organism evidence="3 4">
    <name type="scientific">Setaria viridis</name>
    <name type="common">Green bristlegrass</name>
    <name type="synonym">Setaria italica subsp. viridis</name>
    <dbReference type="NCBI Taxonomy" id="4556"/>
    <lineage>
        <taxon>Eukaryota</taxon>
        <taxon>Viridiplantae</taxon>
        <taxon>Streptophyta</taxon>
        <taxon>Embryophyta</taxon>
        <taxon>Tracheophyta</taxon>
        <taxon>Spermatophyta</taxon>
        <taxon>Magnoliopsida</taxon>
        <taxon>Liliopsida</taxon>
        <taxon>Poales</taxon>
        <taxon>Poaceae</taxon>
        <taxon>PACMAD clade</taxon>
        <taxon>Panicoideae</taxon>
        <taxon>Panicodae</taxon>
        <taxon>Paniceae</taxon>
        <taxon>Cenchrinae</taxon>
        <taxon>Setaria</taxon>
    </lineage>
</organism>
<feature type="region of interest" description="Disordered" evidence="1">
    <location>
        <begin position="54"/>
        <end position="76"/>
    </location>
</feature>
<sequence>MASPLFLLLKRHHSLLLCSFLSSSAEAISRSSPLPTDQQPNYSPFFSNRQPPLPTVSPCPSQASATSSPAPPSRRASATSALESCCLGVVTAVLGWPARSATATATTACIFDANPSAPSTPSCCPASLPQRQGCHPPRPQPVRWNVPNCTMMLLRWPRRPRC</sequence>
<dbReference type="EMBL" id="CM016554">
    <property type="protein sequence ID" value="TKW28131.1"/>
    <property type="molecule type" value="Genomic_DNA"/>
</dbReference>
<evidence type="ECO:0000313" key="4">
    <source>
        <dbReference type="Proteomes" id="UP000298652"/>
    </source>
</evidence>
<dbReference type="AlphaFoldDB" id="A0A4U6VF15"/>
<evidence type="ECO:0000313" key="3">
    <source>
        <dbReference type="EMBL" id="TKW28131.1"/>
    </source>
</evidence>